<dbReference type="PANTHER" id="PTHR48005:SF13">
    <property type="entry name" value="SERINE_THREONINE-PROTEIN KINASE DDB_G0278509-RELATED"/>
    <property type="match status" value="1"/>
</dbReference>
<dbReference type="SUPFAM" id="SSF56112">
    <property type="entry name" value="Protein kinase-like (PK-like)"/>
    <property type="match status" value="1"/>
</dbReference>
<dbReference type="InterPro" id="IPR011009">
    <property type="entry name" value="Kinase-like_dom_sf"/>
</dbReference>
<proteinExistence type="predicted"/>
<keyword evidence="4" id="KW-0547">Nucleotide-binding</keyword>
<keyword evidence="10" id="KW-0732">Signal</keyword>
<organism evidence="12 13">
    <name type="scientific">Ziziphus jujuba var. spinosa</name>
    <dbReference type="NCBI Taxonomy" id="714518"/>
    <lineage>
        <taxon>Eukaryota</taxon>
        <taxon>Viridiplantae</taxon>
        <taxon>Streptophyta</taxon>
        <taxon>Embryophyta</taxon>
        <taxon>Tracheophyta</taxon>
        <taxon>Spermatophyta</taxon>
        <taxon>Magnoliopsida</taxon>
        <taxon>eudicotyledons</taxon>
        <taxon>Gunneridae</taxon>
        <taxon>Pentapetalae</taxon>
        <taxon>rosids</taxon>
        <taxon>fabids</taxon>
        <taxon>Rosales</taxon>
        <taxon>Rhamnaceae</taxon>
        <taxon>Paliureae</taxon>
        <taxon>Ziziphus</taxon>
    </lineage>
</organism>
<evidence type="ECO:0000256" key="9">
    <source>
        <dbReference type="SAM" id="Phobius"/>
    </source>
</evidence>
<evidence type="ECO:0000256" key="4">
    <source>
        <dbReference type="ARBA" id="ARBA00022741"/>
    </source>
</evidence>
<dbReference type="FunFam" id="3.30.200.20:FF:000466">
    <property type="entry name" value="Putative LRR receptor-like serine/threonine-protein kinase"/>
    <property type="match status" value="1"/>
</dbReference>
<keyword evidence="3" id="KW-0808">Transferase</keyword>
<keyword evidence="9" id="KW-1133">Transmembrane helix</keyword>
<dbReference type="GO" id="GO:0005524">
    <property type="term" value="F:ATP binding"/>
    <property type="evidence" value="ECO:0007669"/>
    <property type="project" value="UniProtKB-KW"/>
</dbReference>
<evidence type="ECO:0000256" key="1">
    <source>
        <dbReference type="ARBA" id="ARBA00012513"/>
    </source>
</evidence>
<comment type="caution">
    <text evidence="12">The sequence shown here is derived from an EMBL/GenBank/DDBJ whole genome shotgun (WGS) entry which is preliminary data.</text>
</comment>
<dbReference type="InterPro" id="IPR000719">
    <property type="entry name" value="Prot_kinase_dom"/>
</dbReference>
<dbReference type="InterPro" id="IPR051420">
    <property type="entry name" value="Ser_Thr_Kinases_DiverseReg"/>
</dbReference>
<evidence type="ECO:0000256" key="3">
    <source>
        <dbReference type="ARBA" id="ARBA00022679"/>
    </source>
</evidence>
<keyword evidence="5" id="KW-0418">Kinase</keyword>
<evidence type="ECO:0000256" key="7">
    <source>
        <dbReference type="ARBA" id="ARBA00047899"/>
    </source>
</evidence>
<accession>A0A978VGC3</accession>
<evidence type="ECO:0000256" key="6">
    <source>
        <dbReference type="ARBA" id="ARBA00022840"/>
    </source>
</evidence>
<dbReference type="Gene3D" id="1.10.510.10">
    <property type="entry name" value="Transferase(Phosphotransferase) domain 1"/>
    <property type="match status" value="1"/>
</dbReference>
<feature type="transmembrane region" description="Helical" evidence="9">
    <location>
        <begin position="172"/>
        <end position="191"/>
    </location>
</feature>
<dbReference type="InterPro" id="IPR032675">
    <property type="entry name" value="LRR_dom_sf"/>
</dbReference>
<evidence type="ECO:0000256" key="2">
    <source>
        <dbReference type="ARBA" id="ARBA00022527"/>
    </source>
</evidence>
<dbReference type="PANTHER" id="PTHR48005">
    <property type="entry name" value="LEUCINE RICH REPEAT KINASE 2"/>
    <property type="match status" value="1"/>
</dbReference>
<reference evidence="12" key="1">
    <citation type="journal article" date="2021" name="Front. Plant Sci.">
        <title>Chromosome-Scale Genome Assembly for Chinese Sour Jujube and Insights Into Its Genome Evolution and Domestication Signature.</title>
        <authorList>
            <person name="Shen L.-Y."/>
            <person name="Luo H."/>
            <person name="Wang X.-L."/>
            <person name="Wang X.-M."/>
            <person name="Qiu X.-J."/>
            <person name="Liu H."/>
            <person name="Zhou S.-S."/>
            <person name="Jia K.-H."/>
            <person name="Nie S."/>
            <person name="Bao Y.-T."/>
            <person name="Zhang R.-G."/>
            <person name="Yun Q.-Z."/>
            <person name="Chai Y.-H."/>
            <person name="Lu J.-Y."/>
            <person name="Li Y."/>
            <person name="Zhao S.-W."/>
            <person name="Mao J.-F."/>
            <person name="Jia S.-G."/>
            <person name="Mao Y.-M."/>
        </authorList>
    </citation>
    <scope>NUCLEOTIDE SEQUENCE</scope>
    <source>
        <strain evidence="12">AT0</strain>
        <tissue evidence="12">Leaf</tissue>
    </source>
</reference>
<protein>
    <recommendedName>
        <fullName evidence="1">non-specific serine/threonine protein kinase</fullName>
        <ecNumber evidence="1">2.7.11.1</ecNumber>
    </recommendedName>
</protein>
<keyword evidence="2" id="KW-0723">Serine/threonine-protein kinase</keyword>
<keyword evidence="9" id="KW-0472">Membrane</keyword>
<feature type="chain" id="PRO_5037524915" description="non-specific serine/threonine protein kinase" evidence="10">
    <location>
        <begin position="28"/>
        <end position="557"/>
    </location>
</feature>
<dbReference type="SUPFAM" id="SSF52058">
    <property type="entry name" value="L domain-like"/>
    <property type="match status" value="1"/>
</dbReference>
<evidence type="ECO:0000313" key="12">
    <source>
        <dbReference type="EMBL" id="KAH7529412.1"/>
    </source>
</evidence>
<evidence type="ECO:0000259" key="11">
    <source>
        <dbReference type="PROSITE" id="PS50011"/>
    </source>
</evidence>
<dbReference type="EMBL" id="JAEACU010000005">
    <property type="protein sequence ID" value="KAH7529412.1"/>
    <property type="molecule type" value="Genomic_DNA"/>
</dbReference>
<keyword evidence="9" id="KW-0812">Transmembrane</keyword>
<gene>
    <name evidence="12" type="ORF">FEM48_Zijuj05G0181400</name>
</gene>
<feature type="signal peptide" evidence="10">
    <location>
        <begin position="1"/>
        <end position="27"/>
    </location>
</feature>
<dbReference type="PROSITE" id="PS50011">
    <property type="entry name" value="PROTEIN_KINASE_DOM"/>
    <property type="match status" value="1"/>
</dbReference>
<evidence type="ECO:0000256" key="8">
    <source>
        <dbReference type="ARBA" id="ARBA00048679"/>
    </source>
</evidence>
<dbReference type="GO" id="GO:0004674">
    <property type="term" value="F:protein serine/threonine kinase activity"/>
    <property type="evidence" value="ECO:0007669"/>
    <property type="project" value="UniProtKB-KW"/>
</dbReference>
<evidence type="ECO:0000313" key="13">
    <source>
        <dbReference type="Proteomes" id="UP000813462"/>
    </source>
</evidence>
<feature type="domain" description="Protein kinase" evidence="11">
    <location>
        <begin position="268"/>
        <end position="544"/>
    </location>
</feature>
<comment type="catalytic activity">
    <reaction evidence="7">
        <text>L-threonyl-[protein] + ATP = O-phospho-L-threonyl-[protein] + ADP + H(+)</text>
        <dbReference type="Rhea" id="RHEA:46608"/>
        <dbReference type="Rhea" id="RHEA-COMP:11060"/>
        <dbReference type="Rhea" id="RHEA-COMP:11605"/>
        <dbReference type="ChEBI" id="CHEBI:15378"/>
        <dbReference type="ChEBI" id="CHEBI:30013"/>
        <dbReference type="ChEBI" id="CHEBI:30616"/>
        <dbReference type="ChEBI" id="CHEBI:61977"/>
        <dbReference type="ChEBI" id="CHEBI:456216"/>
        <dbReference type="EC" id="2.7.11.1"/>
    </reaction>
</comment>
<comment type="catalytic activity">
    <reaction evidence="8">
        <text>L-seryl-[protein] + ATP = O-phospho-L-seryl-[protein] + ADP + H(+)</text>
        <dbReference type="Rhea" id="RHEA:17989"/>
        <dbReference type="Rhea" id="RHEA-COMP:9863"/>
        <dbReference type="Rhea" id="RHEA-COMP:11604"/>
        <dbReference type="ChEBI" id="CHEBI:15378"/>
        <dbReference type="ChEBI" id="CHEBI:29999"/>
        <dbReference type="ChEBI" id="CHEBI:30616"/>
        <dbReference type="ChEBI" id="CHEBI:83421"/>
        <dbReference type="ChEBI" id="CHEBI:456216"/>
        <dbReference type="EC" id="2.7.11.1"/>
    </reaction>
</comment>
<evidence type="ECO:0000256" key="10">
    <source>
        <dbReference type="SAM" id="SignalP"/>
    </source>
</evidence>
<dbReference type="AlphaFoldDB" id="A0A978VGC3"/>
<dbReference type="Pfam" id="PF07714">
    <property type="entry name" value="PK_Tyr_Ser-Thr"/>
    <property type="match status" value="1"/>
</dbReference>
<name>A0A978VGC3_ZIZJJ</name>
<evidence type="ECO:0000256" key="5">
    <source>
        <dbReference type="ARBA" id="ARBA00022777"/>
    </source>
</evidence>
<dbReference type="EC" id="2.7.11.1" evidence="1"/>
<dbReference type="Gene3D" id="3.30.200.20">
    <property type="entry name" value="Phosphorylase Kinase, domain 1"/>
    <property type="match status" value="1"/>
</dbReference>
<sequence>MSLNAKSPLLLHLLVWSCLGTISVTHSIESDIFCLKSIKESIEDPLNNLTFSWNFNNKTEGTIPLNISKLIPFVTFFDLSHNNFSGEIPSSLSNCSYLNALRLNHNQLVGNLPMELGLLSRMSSFSVAHNVLTGPVPFISAQVSAETYANNAQLCGGPLEPCHHHRRELDDSYKFGFLTGFVVSVIAVLILSNMSIMSMCMSLFSYWLQATELVMQMITLSMLRNKRKRNKAEQWNHLQTLKDKEITRLEKSVNRISFTELIKATDNFSVDNVIGRGQIGTMYKATLPNGWFLAVKRLHDDSEKFESQFISELLALSRLRNENLIPLLGFCIEKNEKFLVYKYMSNGNLYDWLHPAEGDNKVLEWPLRVKIAIGIAKGLAWLHHKCKFRVVHRNIATKCILLDRHFEPNISNFWNSIMSNHGGAMFVYQNDNDSGLLVNSGVWESDFVKKDVYNYGNVLLELIIGRETISSSCSSFHKMLKELFDHLPGGCASSLLNDIVDKSLTGKGFNGEILQFLSIASDCIQPFPNQRPSMLQVYIRISSFGERYGIRSDMKTD</sequence>
<keyword evidence="6" id="KW-0067">ATP-binding</keyword>
<dbReference type="Gene3D" id="3.80.10.10">
    <property type="entry name" value="Ribonuclease Inhibitor"/>
    <property type="match status" value="1"/>
</dbReference>
<dbReference type="InterPro" id="IPR001245">
    <property type="entry name" value="Ser-Thr/Tyr_kinase_cat_dom"/>
</dbReference>
<dbReference type="Proteomes" id="UP000813462">
    <property type="component" value="Unassembled WGS sequence"/>
</dbReference>